<sequence>MKLMFWNTQRLGQSTDDASVKLIQDTIAKYKPDLHILCELTTSATAFTPQNLNYRRPNDFQLCYSYYDARVGKSINLIKIVPESTDDYKEALFKGGNDFTRIADRALAYAGSVGGVHLYALHAPASGNALKAASFVACHLNESHQEDPWILIGDLNVTPDTLKESKVGINLNSLILDPGVSTHIRGNTLDYALSNIDIRKAKDKRSIQIKVGDLNKDASDHAPIILTW</sequence>
<evidence type="ECO:0000313" key="1">
    <source>
        <dbReference type="EMBL" id="TGL36596.1"/>
    </source>
</evidence>
<dbReference type="SUPFAM" id="SSF56219">
    <property type="entry name" value="DNase I-like"/>
    <property type="match status" value="1"/>
</dbReference>
<name>A0A4R9JDI7_9LEPT</name>
<dbReference type="AlphaFoldDB" id="A0A4R9JDI7"/>
<comment type="caution">
    <text evidence="1">The sequence shown here is derived from an EMBL/GenBank/DDBJ whole genome shotgun (WGS) entry which is preliminary data.</text>
</comment>
<protein>
    <recommendedName>
        <fullName evidence="3">Endonuclease/exonuclease/phosphatase family protein</fullName>
    </recommendedName>
</protein>
<accession>A0A4R9JDI7</accession>
<evidence type="ECO:0008006" key="3">
    <source>
        <dbReference type="Google" id="ProtNLM"/>
    </source>
</evidence>
<gene>
    <name evidence="1" type="ORF">EHQ52_01590</name>
</gene>
<reference evidence="1" key="1">
    <citation type="journal article" date="2019" name="PLoS Negl. Trop. Dis.">
        <title>Revisiting the worldwide diversity of Leptospira species in the environment.</title>
        <authorList>
            <person name="Vincent A.T."/>
            <person name="Schiettekatte O."/>
            <person name="Bourhy P."/>
            <person name="Veyrier F.J."/>
            <person name="Picardeau M."/>
        </authorList>
    </citation>
    <scope>NUCLEOTIDE SEQUENCE [LARGE SCALE GENOMIC DNA]</scope>
    <source>
        <strain evidence="1">201800265</strain>
    </source>
</reference>
<organism evidence="1 2">
    <name type="scientific">Leptospira koniambonensis</name>
    <dbReference type="NCBI Taxonomy" id="2484950"/>
    <lineage>
        <taxon>Bacteria</taxon>
        <taxon>Pseudomonadati</taxon>
        <taxon>Spirochaetota</taxon>
        <taxon>Spirochaetia</taxon>
        <taxon>Leptospirales</taxon>
        <taxon>Leptospiraceae</taxon>
        <taxon>Leptospira</taxon>
    </lineage>
</organism>
<evidence type="ECO:0000313" key="2">
    <source>
        <dbReference type="Proteomes" id="UP000297871"/>
    </source>
</evidence>
<keyword evidence="2" id="KW-1185">Reference proteome</keyword>
<dbReference type="EMBL" id="RQFY01000001">
    <property type="protein sequence ID" value="TGL36596.1"/>
    <property type="molecule type" value="Genomic_DNA"/>
</dbReference>
<dbReference type="Proteomes" id="UP000297871">
    <property type="component" value="Unassembled WGS sequence"/>
</dbReference>
<dbReference type="InterPro" id="IPR036691">
    <property type="entry name" value="Endo/exonu/phosph_ase_sf"/>
</dbReference>
<dbReference type="RefSeq" id="WP_135613540.1">
    <property type="nucleotide sequence ID" value="NZ_RQFY01000001.1"/>
</dbReference>
<proteinExistence type="predicted"/>
<dbReference type="OrthoDB" id="9802724at2"/>
<dbReference type="Gene3D" id="3.60.10.10">
    <property type="entry name" value="Endonuclease/exonuclease/phosphatase"/>
    <property type="match status" value="1"/>
</dbReference>